<evidence type="ECO:0000256" key="2">
    <source>
        <dbReference type="ARBA" id="ARBA00023136"/>
    </source>
</evidence>
<organism evidence="6 7">
    <name type="scientific">Hyalangium rubrum</name>
    <dbReference type="NCBI Taxonomy" id="3103134"/>
    <lineage>
        <taxon>Bacteria</taxon>
        <taxon>Pseudomonadati</taxon>
        <taxon>Myxococcota</taxon>
        <taxon>Myxococcia</taxon>
        <taxon>Myxococcales</taxon>
        <taxon>Cystobacterineae</taxon>
        <taxon>Archangiaceae</taxon>
        <taxon>Hyalangium</taxon>
    </lineage>
</organism>
<dbReference type="NCBIfam" id="NF047779">
    <property type="entry name" value="Omp85_fam"/>
    <property type="match status" value="1"/>
</dbReference>
<evidence type="ECO:0000313" key="7">
    <source>
        <dbReference type="Proteomes" id="UP001291309"/>
    </source>
</evidence>
<evidence type="ECO:0000256" key="4">
    <source>
        <dbReference type="SAM" id="SignalP"/>
    </source>
</evidence>
<feature type="region of interest" description="Disordered" evidence="3">
    <location>
        <begin position="111"/>
        <end position="139"/>
    </location>
</feature>
<keyword evidence="2" id="KW-0472">Membrane</keyword>
<evidence type="ECO:0000259" key="5">
    <source>
        <dbReference type="Pfam" id="PF01103"/>
    </source>
</evidence>
<evidence type="ECO:0000313" key="6">
    <source>
        <dbReference type="EMBL" id="MDY7229667.1"/>
    </source>
</evidence>
<gene>
    <name evidence="6" type="ORF">SYV04_24955</name>
</gene>
<dbReference type="Gene3D" id="2.40.160.50">
    <property type="entry name" value="membrane protein fhac: a member of the omp85/tpsb transporter family"/>
    <property type="match status" value="1"/>
</dbReference>
<sequence length="390" mass="42732">MLLPVLLLSVVSAAPAVQAPTPPTQKGGVDAIALPLACFNSDLGFTYGAVGGMYLYGDGRAPYQHSLGAQVLFSSRGLQNHYVRYDGPRLLGSVRVEARFEYKREAQSPFYGAGNRSAPELQSTPEAESDEDKDRYNYNRGSPGGWVRLRVNPFGEQHPLQTYVGYALRYTSVSPYEASMLAEMKPLGIEGGTTSQLLFGALWDTRDNESDPTTGGVEELSLRGSGYSTGSRYQYAGVTLSERRYFRLGSRVVLAQRLMLDMLFGEVPFFEWSATGGMNTTEGVGGMSSVRGVERSRFAGNVKAFSNTEVRVHAAELMAFGQPMRLGALAFLDVGRVWHPGVTDGAWHEWHPGVGLGVRVARRAAVVRMDYALSTETGDHRFYVNFGQMF</sequence>
<dbReference type="EMBL" id="JAXIVS010000009">
    <property type="protein sequence ID" value="MDY7229667.1"/>
    <property type="molecule type" value="Genomic_DNA"/>
</dbReference>
<evidence type="ECO:0000256" key="1">
    <source>
        <dbReference type="ARBA" id="ARBA00004370"/>
    </source>
</evidence>
<keyword evidence="7" id="KW-1185">Reference proteome</keyword>
<dbReference type="Proteomes" id="UP001291309">
    <property type="component" value="Unassembled WGS sequence"/>
</dbReference>
<evidence type="ECO:0000256" key="3">
    <source>
        <dbReference type="SAM" id="MobiDB-lite"/>
    </source>
</evidence>
<comment type="caution">
    <text evidence="6">The sequence shown here is derived from an EMBL/GenBank/DDBJ whole genome shotgun (WGS) entry which is preliminary data.</text>
</comment>
<dbReference type="InterPro" id="IPR000184">
    <property type="entry name" value="Bac_surfAg_D15"/>
</dbReference>
<protein>
    <submittedName>
        <fullName evidence="6">BamA/TamA family outer membrane protein</fullName>
    </submittedName>
</protein>
<feature type="domain" description="Bacterial surface antigen (D15)" evidence="5">
    <location>
        <begin position="124"/>
        <end position="390"/>
    </location>
</feature>
<feature type="chain" id="PRO_5047180449" evidence="4">
    <location>
        <begin position="20"/>
        <end position="390"/>
    </location>
</feature>
<keyword evidence="4" id="KW-0732">Signal</keyword>
<name>A0ABU5H870_9BACT</name>
<reference evidence="6 7" key="1">
    <citation type="submission" date="2023-12" db="EMBL/GenBank/DDBJ databases">
        <title>the genome sequence of Hyalangium sp. s54d21.</title>
        <authorList>
            <person name="Zhang X."/>
        </authorList>
    </citation>
    <scope>NUCLEOTIDE SEQUENCE [LARGE SCALE GENOMIC DNA]</scope>
    <source>
        <strain evidence="7">s54d21</strain>
    </source>
</reference>
<proteinExistence type="predicted"/>
<feature type="signal peptide" evidence="4">
    <location>
        <begin position="1"/>
        <end position="19"/>
    </location>
</feature>
<accession>A0ABU5H870</accession>
<dbReference type="Pfam" id="PF01103">
    <property type="entry name" value="Omp85"/>
    <property type="match status" value="1"/>
</dbReference>
<comment type="subcellular location">
    <subcellularLocation>
        <location evidence="1">Membrane</location>
    </subcellularLocation>
</comment>
<dbReference type="RefSeq" id="WP_321548392.1">
    <property type="nucleotide sequence ID" value="NZ_JAXIVS010000009.1"/>
</dbReference>